<dbReference type="Gene3D" id="3.40.50.10400">
    <property type="entry name" value="Hypothetical protein PA1492"/>
    <property type="match status" value="1"/>
</dbReference>
<organism evidence="1">
    <name type="scientific">marine sediment metagenome</name>
    <dbReference type="NCBI Taxonomy" id="412755"/>
    <lineage>
        <taxon>unclassified sequences</taxon>
        <taxon>metagenomes</taxon>
        <taxon>ecological metagenomes</taxon>
    </lineage>
</organism>
<evidence type="ECO:0008006" key="2">
    <source>
        <dbReference type="Google" id="ProtNLM"/>
    </source>
</evidence>
<proteinExistence type="predicted"/>
<reference evidence="1" key="1">
    <citation type="journal article" date="2015" name="Nature">
        <title>Complex archaea that bridge the gap between prokaryotes and eukaryotes.</title>
        <authorList>
            <person name="Spang A."/>
            <person name="Saw J.H."/>
            <person name="Jorgensen S.L."/>
            <person name="Zaremba-Niedzwiedzka K."/>
            <person name="Martijn J."/>
            <person name="Lind A.E."/>
            <person name="van Eijk R."/>
            <person name="Schleper C."/>
            <person name="Guy L."/>
            <person name="Ettema T.J."/>
        </authorList>
    </citation>
    <scope>NUCLEOTIDE SEQUENCE</scope>
</reference>
<accession>A0A0F9J3T9</accession>
<sequence>MIIYVAGKYNMPTDGQRLRCTNRAIDLGIEIYKKGHYPVIPHLTHWIEKRMDYNGEPPRLNTYWYDFDNLIIPKCDALFKFSPDGHSKGADLEEALAIKLGLKIFHSLEEIPNVK</sequence>
<evidence type="ECO:0000313" key="1">
    <source>
        <dbReference type="EMBL" id="KKM64218.1"/>
    </source>
</evidence>
<gene>
    <name evidence="1" type="ORF">LCGC14_1503560</name>
</gene>
<protein>
    <recommendedName>
        <fullName evidence="2">DUF1937 domain-containing protein</fullName>
    </recommendedName>
</protein>
<comment type="caution">
    <text evidence="1">The sequence shown here is derived from an EMBL/GenBank/DDBJ whole genome shotgun (WGS) entry which is preliminary data.</text>
</comment>
<dbReference type="EMBL" id="LAZR01010944">
    <property type="protein sequence ID" value="KKM64218.1"/>
    <property type="molecule type" value="Genomic_DNA"/>
</dbReference>
<name>A0A0F9J3T9_9ZZZZ</name>
<dbReference type="AlphaFoldDB" id="A0A0F9J3T9"/>